<proteinExistence type="predicted"/>
<dbReference type="GO" id="GO:0016787">
    <property type="term" value="F:hydrolase activity"/>
    <property type="evidence" value="ECO:0007669"/>
    <property type="project" value="UniProtKB-KW"/>
</dbReference>
<dbReference type="PROSITE" id="PS51192">
    <property type="entry name" value="HELICASE_ATP_BIND_1"/>
    <property type="match status" value="1"/>
</dbReference>
<dbReference type="InterPro" id="IPR027417">
    <property type="entry name" value="P-loop_NTPase"/>
</dbReference>
<dbReference type="SUPFAM" id="SSF52540">
    <property type="entry name" value="P-loop containing nucleoside triphosphate hydrolases"/>
    <property type="match status" value="1"/>
</dbReference>
<sequence length="546" mass="59341">MVLGSANKHAEGPLGHAIWYHVLEDDTFEAVGIRQGVAASLRAAFPHVKCPTPMQRKLIPAIFGEKDIILQDHTGSGKSFAVMIALLNKQRGGKGAKKGITTLVIVPHRDLAYQYLHWMHSIVTAQRTAAPWPLSSIARVLVRGFHPENVDKKFSQLVGSILSPSSDLSALCQDPPHILIGTPNAIMDVVLREPEALHLHTLSTVVVDEVDSLLEWVPSRKSHSTQKKIQKKQEKHPMVLRRVMDMLFTSKTSSHAPVQRPQLILLSATMRRKLRDALYGDFGWLKPGNVTSLIRAPSKSLPAHALNRMAIHHVLVVSEDGSIRNLPGACPAKEGEKSWSAENEGAACIEGVDDSLYEEDEAVFDEADAGEHEALRACIAEAPLAVNPAMLEAVASAVALDVPRAALLVLPATASVRKIVFELRQLGVDARAFDLLGNEASPVSQDVVDVPAENPVLLVSTLATTRGMDLPMLTHVFLFGVPGGRSGDSYLHVGGRVGRFGRKGKVVTILEARKARGVGKDEDEPKRMAVVLQRLGITPTQFAHFE</sequence>
<evidence type="ECO:0000259" key="6">
    <source>
        <dbReference type="PROSITE" id="PS51192"/>
    </source>
</evidence>
<name>A0A0C3ED86_9AGAM</name>
<dbReference type="InterPro" id="IPR050547">
    <property type="entry name" value="DEAD_box_RNA_helicases"/>
</dbReference>
<keyword evidence="4" id="KW-0347">Helicase</keyword>
<dbReference type="PANTHER" id="PTHR47963:SF8">
    <property type="entry name" value="ATP-DEPENDENT RNA HELICASE DEAD"/>
    <property type="match status" value="1"/>
</dbReference>
<dbReference type="Pfam" id="PF00270">
    <property type="entry name" value="DEAD"/>
    <property type="match status" value="1"/>
</dbReference>
<evidence type="ECO:0000256" key="4">
    <source>
        <dbReference type="ARBA" id="ARBA00022806"/>
    </source>
</evidence>
<keyword evidence="3" id="KW-0378">Hydrolase</keyword>
<evidence type="ECO:0000256" key="2">
    <source>
        <dbReference type="ARBA" id="ARBA00022741"/>
    </source>
</evidence>
<dbReference type="GO" id="GO:0005524">
    <property type="term" value="F:ATP binding"/>
    <property type="evidence" value="ECO:0007669"/>
    <property type="project" value="UniProtKB-KW"/>
</dbReference>
<dbReference type="SMART" id="SM00487">
    <property type="entry name" value="DEXDc"/>
    <property type="match status" value="1"/>
</dbReference>
<dbReference type="InterPro" id="IPR014001">
    <property type="entry name" value="Helicase_ATP-bd"/>
</dbReference>
<reference evidence="8 9" key="1">
    <citation type="submission" date="2014-04" db="EMBL/GenBank/DDBJ databases">
        <authorList>
            <consortium name="DOE Joint Genome Institute"/>
            <person name="Kuo A."/>
            <person name="Kohler A."/>
            <person name="Nagy L.G."/>
            <person name="Floudas D."/>
            <person name="Copeland A."/>
            <person name="Barry K.W."/>
            <person name="Cichocki N."/>
            <person name="Veneault-Fourrey C."/>
            <person name="LaButti K."/>
            <person name="Lindquist E.A."/>
            <person name="Lipzen A."/>
            <person name="Lundell T."/>
            <person name="Morin E."/>
            <person name="Murat C."/>
            <person name="Sun H."/>
            <person name="Tunlid A."/>
            <person name="Henrissat B."/>
            <person name="Grigoriev I.V."/>
            <person name="Hibbett D.S."/>
            <person name="Martin F."/>
            <person name="Nordberg H.P."/>
            <person name="Cantor M.N."/>
            <person name="Hua S.X."/>
        </authorList>
    </citation>
    <scope>NUCLEOTIDE SEQUENCE [LARGE SCALE GENOMIC DNA]</scope>
    <source>
        <strain evidence="8 9">Foug A</strain>
    </source>
</reference>
<evidence type="ECO:0000256" key="3">
    <source>
        <dbReference type="ARBA" id="ARBA00022801"/>
    </source>
</evidence>
<dbReference type="Proteomes" id="UP000053989">
    <property type="component" value="Unassembled WGS sequence"/>
</dbReference>
<dbReference type="InParanoid" id="A0A0C3ED86"/>
<keyword evidence="9" id="KW-1185">Reference proteome</keyword>
<evidence type="ECO:0000313" key="9">
    <source>
        <dbReference type="Proteomes" id="UP000053989"/>
    </source>
</evidence>
<dbReference type="EC" id="3.6.4.13" evidence="1"/>
<dbReference type="FunCoup" id="A0A0C3ED86">
    <property type="interactions" value="73"/>
</dbReference>
<dbReference type="HOGENOM" id="CLU_019374_0_0_1"/>
<dbReference type="InterPro" id="IPR011545">
    <property type="entry name" value="DEAD/DEAH_box_helicase_dom"/>
</dbReference>
<gene>
    <name evidence="8" type="ORF">SCLCIDRAFT_14640</name>
</gene>
<dbReference type="Pfam" id="PF00271">
    <property type="entry name" value="Helicase_C"/>
    <property type="match status" value="1"/>
</dbReference>
<keyword evidence="5" id="KW-0067">ATP-binding</keyword>
<keyword evidence="2" id="KW-0547">Nucleotide-binding</keyword>
<dbReference type="PROSITE" id="PS51194">
    <property type="entry name" value="HELICASE_CTER"/>
    <property type="match status" value="1"/>
</dbReference>
<accession>A0A0C3ED86</accession>
<reference evidence="9" key="2">
    <citation type="submission" date="2015-01" db="EMBL/GenBank/DDBJ databases">
        <title>Evolutionary Origins and Diversification of the Mycorrhizal Mutualists.</title>
        <authorList>
            <consortium name="DOE Joint Genome Institute"/>
            <consortium name="Mycorrhizal Genomics Consortium"/>
            <person name="Kohler A."/>
            <person name="Kuo A."/>
            <person name="Nagy L.G."/>
            <person name="Floudas D."/>
            <person name="Copeland A."/>
            <person name="Barry K.W."/>
            <person name="Cichocki N."/>
            <person name="Veneault-Fourrey C."/>
            <person name="LaButti K."/>
            <person name="Lindquist E.A."/>
            <person name="Lipzen A."/>
            <person name="Lundell T."/>
            <person name="Morin E."/>
            <person name="Murat C."/>
            <person name="Riley R."/>
            <person name="Ohm R."/>
            <person name="Sun H."/>
            <person name="Tunlid A."/>
            <person name="Henrissat B."/>
            <person name="Grigoriev I.V."/>
            <person name="Hibbett D.S."/>
            <person name="Martin F."/>
        </authorList>
    </citation>
    <scope>NUCLEOTIDE SEQUENCE [LARGE SCALE GENOMIC DNA]</scope>
    <source>
        <strain evidence="9">Foug A</strain>
    </source>
</reference>
<feature type="domain" description="Helicase ATP-binding" evidence="6">
    <location>
        <begin position="59"/>
        <end position="288"/>
    </location>
</feature>
<dbReference type="EMBL" id="KN822018">
    <property type="protein sequence ID" value="KIM66294.1"/>
    <property type="molecule type" value="Genomic_DNA"/>
</dbReference>
<dbReference type="PANTHER" id="PTHR47963">
    <property type="entry name" value="DEAD-BOX ATP-DEPENDENT RNA HELICASE 47, MITOCHONDRIAL"/>
    <property type="match status" value="1"/>
</dbReference>
<dbReference type="GO" id="GO:0003723">
    <property type="term" value="F:RNA binding"/>
    <property type="evidence" value="ECO:0007669"/>
    <property type="project" value="TreeGrafter"/>
</dbReference>
<evidence type="ECO:0000259" key="7">
    <source>
        <dbReference type="PROSITE" id="PS51194"/>
    </source>
</evidence>
<feature type="domain" description="Helicase C-terminal" evidence="7">
    <location>
        <begin position="390"/>
        <end position="538"/>
    </location>
</feature>
<dbReference type="STRING" id="1036808.A0A0C3ED86"/>
<organism evidence="8 9">
    <name type="scientific">Scleroderma citrinum Foug A</name>
    <dbReference type="NCBI Taxonomy" id="1036808"/>
    <lineage>
        <taxon>Eukaryota</taxon>
        <taxon>Fungi</taxon>
        <taxon>Dikarya</taxon>
        <taxon>Basidiomycota</taxon>
        <taxon>Agaricomycotina</taxon>
        <taxon>Agaricomycetes</taxon>
        <taxon>Agaricomycetidae</taxon>
        <taxon>Boletales</taxon>
        <taxon>Sclerodermatineae</taxon>
        <taxon>Sclerodermataceae</taxon>
        <taxon>Scleroderma</taxon>
    </lineage>
</organism>
<dbReference type="GO" id="GO:0003724">
    <property type="term" value="F:RNA helicase activity"/>
    <property type="evidence" value="ECO:0007669"/>
    <property type="project" value="UniProtKB-EC"/>
</dbReference>
<dbReference type="AlphaFoldDB" id="A0A0C3ED86"/>
<evidence type="ECO:0000256" key="5">
    <source>
        <dbReference type="ARBA" id="ARBA00022840"/>
    </source>
</evidence>
<dbReference type="OrthoDB" id="10256233at2759"/>
<protein>
    <recommendedName>
        <fullName evidence="1">RNA helicase</fullName>
        <ecNumber evidence="1">3.6.4.13</ecNumber>
    </recommendedName>
</protein>
<evidence type="ECO:0000256" key="1">
    <source>
        <dbReference type="ARBA" id="ARBA00012552"/>
    </source>
</evidence>
<dbReference type="Gene3D" id="3.40.50.300">
    <property type="entry name" value="P-loop containing nucleotide triphosphate hydrolases"/>
    <property type="match status" value="2"/>
</dbReference>
<evidence type="ECO:0000313" key="8">
    <source>
        <dbReference type="EMBL" id="KIM66294.1"/>
    </source>
</evidence>
<dbReference type="InterPro" id="IPR001650">
    <property type="entry name" value="Helicase_C-like"/>
</dbReference>